<evidence type="ECO:0000256" key="5">
    <source>
        <dbReference type="ARBA" id="ARBA00022741"/>
    </source>
</evidence>
<dbReference type="EMBL" id="ADVL01000417">
    <property type="protein sequence ID" value="EFH11363.1"/>
    <property type="molecule type" value="Genomic_DNA"/>
</dbReference>
<dbReference type="AlphaFoldDB" id="D5RMV0"/>
<dbReference type="InterPro" id="IPR036890">
    <property type="entry name" value="HATPase_C_sf"/>
</dbReference>
<dbReference type="SUPFAM" id="SSF55874">
    <property type="entry name" value="ATPase domain of HSP90 chaperone/DNA topoisomerase II/histidine kinase"/>
    <property type="match status" value="1"/>
</dbReference>
<dbReference type="PROSITE" id="PS50109">
    <property type="entry name" value="HIS_KIN"/>
    <property type="match status" value="1"/>
</dbReference>
<dbReference type="PANTHER" id="PTHR43065:SF46">
    <property type="entry name" value="C4-DICARBOXYLATE TRANSPORT SENSOR PROTEIN DCTB"/>
    <property type="match status" value="1"/>
</dbReference>
<organism evidence="13 14">
    <name type="scientific">Pseudoroseomonas cervicalis ATCC 49957</name>
    <dbReference type="NCBI Taxonomy" id="525371"/>
    <lineage>
        <taxon>Bacteria</taxon>
        <taxon>Pseudomonadati</taxon>
        <taxon>Pseudomonadota</taxon>
        <taxon>Alphaproteobacteria</taxon>
        <taxon>Acetobacterales</taxon>
        <taxon>Roseomonadaceae</taxon>
        <taxon>Roseomonas</taxon>
    </lineage>
</organism>
<dbReference type="PROSITE" id="PS50110">
    <property type="entry name" value="RESPONSE_REGULATORY"/>
    <property type="match status" value="1"/>
</dbReference>
<evidence type="ECO:0000256" key="8">
    <source>
        <dbReference type="ARBA" id="ARBA00023012"/>
    </source>
</evidence>
<evidence type="ECO:0000256" key="2">
    <source>
        <dbReference type="ARBA" id="ARBA00012438"/>
    </source>
</evidence>
<feature type="domain" description="Response regulatory" evidence="12">
    <location>
        <begin position="591"/>
        <end position="709"/>
    </location>
</feature>
<keyword evidence="6 13" id="KW-0418">Kinase</keyword>
<dbReference type="CDD" id="cd12914">
    <property type="entry name" value="PDC1_DGC_like"/>
    <property type="match status" value="1"/>
</dbReference>
<dbReference type="SUPFAM" id="SSF47384">
    <property type="entry name" value="Homodimeric domain of signal transducing histidine kinase"/>
    <property type="match status" value="1"/>
</dbReference>
<dbReference type="CDD" id="cd00156">
    <property type="entry name" value="REC"/>
    <property type="match status" value="1"/>
</dbReference>
<dbReference type="RefSeq" id="WP_007005341.1">
    <property type="nucleotide sequence ID" value="NZ_GG770782.1"/>
</dbReference>
<evidence type="ECO:0000259" key="12">
    <source>
        <dbReference type="PROSITE" id="PS50110"/>
    </source>
</evidence>
<dbReference type="InterPro" id="IPR011006">
    <property type="entry name" value="CheY-like_superfamily"/>
</dbReference>
<proteinExistence type="predicted"/>
<dbReference type="SMART" id="SM00387">
    <property type="entry name" value="HATPase_c"/>
    <property type="match status" value="1"/>
</dbReference>
<dbReference type="Pfam" id="PF02518">
    <property type="entry name" value="HATPase_c"/>
    <property type="match status" value="1"/>
</dbReference>
<keyword evidence="7" id="KW-0067">ATP-binding</keyword>
<dbReference type="OrthoDB" id="9796100at2"/>
<keyword evidence="4" id="KW-0808">Transferase</keyword>
<dbReference type="CDD" id="cd12915">
    <property type="entry name" value="PDC2_DGC_like"/>
    <property type="match status" value="1"/>
</dbReference>
<evidence type="ECO:0000256" key="9">
    <source>
        <dbReference type="PROSITE-ProRule" id="PRU00169"/>
    </source>
</evidence>
<dbReference type="HOGENOM" id="CLU_000445_114_21_5"/>
<protein>
    <recommendedName>
        <fullName evidence="2">histidine kinase</fullName>
        <ecNumber evidence="2">2.7.13.3</ecNumber>
    </recommendedName>
</protein>
<feature type="modified residue" description="4-aspartylphosphate" evidence="9">
    <location>
        <position position="641"/>
    </location>
</feature>
<evidence type="ECO:0000313" key="14">
    <source>
        <dbReference type="Proteomes" id="UP000005324"/>
    </source>
</evidence>
<dbReference type="InterPro" id="IPR001789">
    <property type="entry name" value="Sig_transdc_resp-reg_receiver"/>
</dbReference>
<evidence type="ECO:0000256" key="7">
    <source>
        <dbReference type="ARBA" id="ARBA00022840"/>
    </source>
</evidence>
<evidence type="ECO:0000256" key="6">
    <source>
        <dbReference type="ARBA" id="ARBA00022777"/>
    </source>
</evidence>
<evidence type="ECO:0000313" key="13">
    <source>
        <dbReference type="EMBL" id="EFH11363.1"/>
    </source>
</evidence>
<keyword evidence="3 9" id="KW-0597">Phosphoprotein</keyword>
<keyword evidence="10" id="KW-1133">Transmembrane helix</keyword>
<dbReference type="GO" id="GO:0000155">
    <property type="term" value="F:phosphorelay sensor kinase activity"/>
    <property type="evidence" value="ECO:0007669"/>
    <property type="project" value="InterPro"/>
</dbReference>
<dbReference type="InterPro" id="IPR004358">
    <property type="entry name" value="Sig_transdc_His_kin-like_C"/>
</dbReference>
<dbReference type="SUPFAM" id="SSF52172">
    <property type="entry name" value="CheY-like"/>
    <property type="match status" value="1"/>
</dbReference>
<dbReference type="Gene3D" id="1.10.287.130">
    <property type="match status" value="1"/>
</dbReference>
<dbReference type="Proteomes" id="UP000005324">
    <property type="component" value="Unassembled WGS sequence"/>
</dbReference>
<keyword evidence="5" id="KW-0547">Nucleotide-binding</keyword>
<dbReference type="SMART" id="SM00388">
    <property type="entry name" value="HisKA"/>
    <property type="match status" value="1"/>
</dbReference>
<sequence length="717" mass="75548">MTGLSRRTLWLLALLLWAFCSLGAGYAGLRHIRHVEAEAKAGALARAETASRAVEQMLLRSFEAIEGLQDLAEARQRLAALGHANAAAALEEQLIGTVRQARFGVRQVAVIDAQGMLAWSSLPGWQPVALADRAHFQVPREGERRPYISAPLVGRASGQVSVQVARRIEDSAGGFAGVVVVSLDPGPLAGALKELQLGEGRRIRVLRRDGVILAESGGGDTLGTALPPDDPLRRALAEAPSGHAEIATPEGMRLVGYQSLSAVPLVVELSLDAEAEMASLGFVGPSIAAAVAAVSLLLLAALALSLLWLERLRTQRALLRAESEREHALERLAHAQRMESLGRLAGGIAHDFNNVLQAALGGAKLIERRSTEAGIRRLAGMVIQAGERGASVTQRLLAYARRGQLRAEPVPLAPLLEGLREVLDHTLGASVEVRLAIAPGLPPAQADRGQLEAVLINLAVNARDAIRPLGRGSVVLGAVLEEVPPPPPGAECLAPGRYLRIDVTDTGTGMDAATLARATEPFFTTKPKEEGTGLGLAMAIGFAEQSGGALAIESSPGKGTRVRLWLPEAVPEELLPDGCDDTLPALPQGTRVLLVEDEAVVRTLLAEAMRDRGLSVTEAEGGEAALAQQAQAPFFDLVVSDLAMPGLDGLALIHRLRERQARLPALLLTGHLAEADPQALRQAAAEGPFLMLHKPVAPEQVIAGTAALLSSLLRQEG</sequence>
<dbReference type="Gene3D" id="3.30.450.20">
    <property type="entry name" value="PAS domain"/>
    <property type="match status" value="2"/>
</dbReference>
<dbReference type="InterPro" id="IPR003594">
    <property type="entry name" value="HATPase_dom"/>
</dbReference>
<accession>D5RMV0</accession>
<comment type="caution">
    <text evidence="13">The sequence shown here is derived from an EMBL/GenBank/DDBJ whole genome shotgun (WGS) entry which is preliminary data.</text>
</comment>
<evidence type="ECO:0000256" key="1">
    <source>
        <dbReference type="ARBA" id="ARBA00000085"/>
    </source>
</evidence>
<name>D5RMV0_9PROT</name>
<dbReference type="Gene3D" id="3.30.565.10">
    <property type="entry name" value="Histidine kinase-like ATPase, C-terminal domain"/>
    <property type="match status" value="1"/>
</dbReference>
<evidence type="ECO:0000256" key="4">
    <source>
        <dbReference type="ARBA" id="ARBA00022679"/>
    </source>
</evidence>
<dbReference type="InterPro" id="IPR005467">
    <property type="entry name" value="His_kinase_dom"/>
</dbReference>
<reference evidence="13 14" key="1">
    <citation type="submission" date="2010-04" db="EMBL/GenBank/DDBJ databases">
        <authorList>
            <person name="Qin X."/>
            <person name="Bachman B."/>
            <person name="Battles P."/>
            <person name="Bell A."/>
            <person name="Bess C."/>
            <person name="Bickham C."/>
            <person name="Chaboub L."/>
            <person name="Chen D."/>
            <person name="Coyle M."/>
            <person name="Deiros D.R."/>
            <person name="Dinh H."/>
            <person name="Forbes L."/>
            <person name="Fowler G."/>
            <person name="Francisco L."/>
            <person name="Fu Q."/>
            <person name="Gubbala S."/>
            <person name="Hale W."/>
            <person name="Han Y."/>
            <person name="Hemphill L."/>
            <person name="Highlander S.K."/>
            <person name="Hirani K."/>
            <person name="Hogues M."/>
            <person name="Jackson L."/>
            <person name="Jakkamsetti A."/>
            <person name="Javaid M."/>
            <person name="Jiang H."/>
            <person name="Korchina V."/>
            <person name="Kovar C."/>
            <person name="Lara F."/>
            <person name="Lee S."/>
            <person name="Mata R."/>
            <person name="Mathew T."/>
            <person name="Moen C."/>
            <person name="Morales K."/>
            <person name="Munidasa M."/>
            <person name="Nazareth L."/>
            <person name="Ngo R."/>
            <person name="Nguyen L."/>
            <person name="Okwuonu G."/>
            <person name="Ongeri F."/>
            <person name="Patil S."/>
            <person name="Petrosino J."/>
            <person name="Pham C."/>
            <person name="Pham P."/>
            <person name="Pu L.-L."/>
            <person name="Puazo M."/>
            <person name="Raj R."/>
            <person name="Reid J."/>
            <person name="Rouhana J."/>
            <person name="Saada N."/>
            <person name="Shang Y."/>
            <person name="Simmons D."/>
            <person name="Thornton R."/>
            <person name="Warren J."/>
            <person name="Weissenberger G."/>
            <person name="Zhang J."/>
            <person name="Zhang L."/>
            <person name="Zhou C."/>
            <person name="Zhu D."/>
            <person name="Muzny D."/>
            <person name="Worley K."/>
            <person name="Gibbs R."/>
        </authorList>
    </citation>
    <scope>NUCLEOTIDE SEQUENCE [LARGE SCALE GENOMIC DNA]</scope>
    <source>
        <strain evidence="13 14">ATCC 49957</strain>
    </source>
</reference>
<evidence type="ECO:0000259" key="11">
    <source>
        <dbReference type="PROSITE" id="PS50109"/>
    </source>
</evidence>
<keyword evidence="10" id="KW-0812">Transmembrane</keyword>
<evidence type="ECO:0000256" key="3">
    <source>
        <dbReference type="ARBA" id="ARBA00022553"/>
    </source>
</evidence>
<dbReference type="InterPro" id="IPR003661">
    <property type="entry name" value="HisK_dim/P_dom"/>
</dbReference>
<dbReference type="Pfam" id="PF00072">
    <property type="entry name" value="Response_reg"/>
    <property type="match status" value="1"/>
</dbReference>
<dbReference type="EC" id="2.7.13.3" evidence="2"/>
<dbReference type="PANTHER" id="PTHR43065">
    <property type="entry name" value="SENSOR HISTIDINE KINASE"/>
    <property type="match status" value="1"/>
</dbReference>
<keyword evidence="8" id="KW-0902">Two-component regulatory system</keyword>
<evidence type="ECO:0000256" key="10">
    <source>
        <dbReference type="SAM" id="Phobius"/>
    </source>
</evidence>
<dbReference type="Gene3D" id="3.40.50.2300">
    <property type="match status" value="1"/>
</dbReference>
<comment type="catalytic activity">
    <reaction evidence="1">
        <text>ATP + protein L-histidine = ADP + protein N-phospho-L-histidine.</text>
        <dbReference type="EC" id="2.7.13.3"/>
    </reaction>
</comment>
<dbReference type="InterPro" id="IPR036097">
    <property type="entry name" value="HisK_dim/P_sf"/>
</dbReference>
<keyword evidence="10" id="KW-0472">Membrane</keyword>
<feature type="transmembrane region" description="Helical" evidence="10">
    <location>
        <begin position="287"/>
        <end position="309"/>
    </location>
</feature>
<dbReference type="GO" id="GO:0005524">
    <property type="term" value="F:ATP binding"/>
    <property type="evidence" value="ECO:0007669"/>
    <property type="project" value="UniProtKB-KW"/>
</dbReference>
<gene>
    <name evidence="13" type="ORF">HMPREF0731_2411</name>
</gene>
<feature type="domain" description="Histidine kinase" evidence="11">
    <location>
        <begin position="347"/>
        <end position="570"/>
    </location>
</feature>
<dbReference type="SMART" id="SM00448">
    <property type="entry name" value="REC"/>
    <property type="match status" value="1"/>
</dbReference>
<dbReference type="PRINTS" id="PR00344">
    <property type="entry name" value="BCTRLSENSOR"/>
</dbReference>
<keyword evidence="14" id="KW-1185">Reference proteome</keyword>